<dbReference type="Gene3D" id="3.30.710.10">
    <property type="entry name" value="Potassium Channel Kv1.1, Chain A"/>
    <property type="match status" value="1"/>
</dbReference>
<sequence length="106" mass="11930">MTDSTSKMVDYKGIKDGKSLRLLEGPINITVRVGTQDPSAEWHLPKLLLTHCSPFVAAALDERFAEAKSNKVLLPDENPGTFETFVQWMYTGEIQIDVRPDDSYED</sequence>
<protein>
    <recommendedName>
        <fullName evidence="1">BTB domain-containing protein</fullName>
    </recommendedName>
</protein>
<feature type="domain" description="BTB" evidence="1">
    <location>
        <begin position="27"/>
        <end position="98"/>
    </location>
</feature>
<keyword evidence="3" id="KW-1185">Reference proteome</keyword>
<evidence type="ECO:0000313" key="2">
    <source>
        <dbReference type="EMBL" id="KAL2059012.1"/>
    </source>
</evidence>
<evidence type="ECO:0000259" key="1">
    <source>
        <dbReference type="PROSITE" id="PS50097"/>
    </source>
</evidence>
<evidence type="ECO:0000313" key="3">
    <source>
        <dbReference type="Proteomes" id="UP001590951"/>
    </source>
</evidence>
<dbReference type="Pfam" id="PF00651">
    <property type="entry name" value="BTB"/>
    <property type="match status" value="1"/>
</dbReference>
<comment type="caution">
    <text evidence="2">The sequence shown here is derived from an EMBL/GenBank/DDBJ whole genome shotgun (WGS) entry which is preliminary data.</text>
</comment>
<reference evidence="2 3" key="1">
    <citation type="submission" date="2024-09" db="EMBL/GenBank/DDBJ databases">
        <title>Rethinking Asexuality: The Enigmatic Case of Functional Sexual Genes in Lepraria (Stereocaulaceae).</title>
        <authorList>
            <person name="Doellman M."/>
            <person name="Sun Y."/>
            <person name="Barcenas-Pena A."/>
            <person name="Lumbsch H.T."/>
            <person name="Grewe F."/>
        </authorList>
    </citation>
    <scope>NUCLEOTIDE SEQUENCE [LARGE SCALE GENOMIC DNA]</scope>
    <source>
        <strain evidence="2 3">Grewe 0041</strain>
    </source>
</reference>
<dbReference type="PANTHER" id="PTHR47843">
    <property type="entry name" value="BTB DOMAIN-CONTAINING PROTEIN-RELATED"/>
    <property type="match status" value="1"/>
</dbReference>
<organism evidence="2 3">
    <name type="scientific">Lepraria finkii</name>
    <dbReference type="NCBI Taxonomy" id="1340010"/>
    <lineage>
        <taxon>Eukaryota</taxon>
        <taxon>Fungi</taxon>
        <taxon>Dikarya</taxon>
        <taxon>Ascomycota</taxon>
        <taxon>Pezizomycotina</taxon>
        <taxon>Lecanoromycetes</taxon>
        <taxon>OSLEUM clade</taxon>
        <taxon>Lecanoromycetidae</taxon>
        <taxon>Lecanorales</taxon>
        <taxon>Lecanorineae</taxon>
        <taxon>Stereocaulaceae</taxon>
        <taxon>Lepraria</taxon>
    </lineage>
</organism>
<gene>
    <name evidence="2" type="ORF">ABVK25_000304</name>
</gene>
<dbReference type="Proteomes" id="UP001590951">
    <property type="component" value="Unassembled WGS sequence"/>
</dbReference>
<dbReference type="SUPFAM" id="SSF54695">
    <property type="entry name" value="POZ domain"/>
    <property type="match status" value="1"/>
</dbReference>
<dbReference type="InterPro" id="IPR011333">
    <property type="entry name" value="SKP1/BTB/POZ_sf"/>
</dbReference>
<dbReference type="PROSITE" id="PS50097">
    <property type="entry name" value="BTB"/>
    <property type="match status" value="1"/>
</dbReference>
<dbReference type="PANTHER" id="PTHR47843:SF2">
    <property type="entry name" value="BTB DOMAIN-CONTAINING PROTEIN"/>
    <property type="match status" value="1"/>
</dbReference>
<dbReference type="EMBL" id="JBHFEH010000001">
    <property type="protein sequence ID" value="KAL2059012.1"/>
    <property type="molecule type" value="Genomic_DNA"/>
</dbReference>
<dbReference type="InterPro" id="IPR000210">
    <property type="entry name" value="BTB/POZ_dom"/>
</dbReference>
<accession>A0ABR4BNU3</accession>
<name>A0ABR4BNU3_9LECA</name>
<proteinExistence type="predicted"/>
<dbReference type="CDD" id="cd18186">
    <property type="entry name" value="BTB_POZ_ZBTB_KLHL-like"/>
    <property type="match status" value="1"/>
</dbReference>